<dbReference type="Pfam" id="PF01381">
    <property type="entry name" value="HTH_3"/>
    <property type="match status" value="1"/>
</dbReference>
<sequence length="89" mass="9858">MLRIKEIAKEKGIALNDLANTLGITYQALNARIVGNPSLKVLIELANALDVDVRELIVPTKETTNKGRVLYMKNDAGDLIECGVWYEKS</sequence>
<evidence type="ECO:0000259" key="1">
    <source>
        <dbReference type="PROSITE" id="PS50943"/>
    </source>
</evidence>
<dbReference type="InterPro" id="IPR001387">
    <property type="entry name" value="Cro/C1-type_HTH"/>
</dbReference>
<dbReference type="SUPFAM" id="SSF47413">
    <property type="entry name" value="lambda repressor-like DNA-binding domains"/>
    <property type="match status" value="1"/>
</dbReference>
<organism evidence="2">
    <name type="scientific">Siphoviridae sp. ctqv63</name>
    <dbReference type="NCBI Taxonomy" id="2827950"/>
    <lineage>
        <taxon>Viruses</taxon>
        <taxon>Duplodnaviria</taxon>
        <taxon>Heunggongvirae</taxon>
        <taxon>Uroviricota</taxon>
        <taxon>Caudoviricetes</taxon>
    </lineage>
</organism>
<dbReference type="SMART" id="SM00530">
    <property type="entry name" value="HTH_XRE"/>
    <property type="match status" value="1"/>
</dbReference>
<proteinExistence type="predicted"/>
<accession>A0A8S5SS68</accession>
<dbReference type="PROSITE" id="PS50943">
    <property type="entry name" value="HTH_CROC1"/>
    <property type="match status" value="1"/>
</dbReference>
<dbReference type="Gene3D" id="1.10.260.40">
    <property type="entry name" value="lambda repressor-like DNA-binding domains"/>
    <property type="match status" value="1"/>
</dbReference>
<dbReference type="InterPro" id="IPR010982">
    <property type="entry name" value="Lambda_DNA-bd_dom_sf"/>
</dbReference>
<reference evidence="2" key="1">
    <citation type="journal article" date="2021" name="Proc. Natl. Acad. Sci. U.S.A.">
        <title>A Catalog of Tens of Thousands of Viruses from Human Metagenomes Reveals Hidden Associations with Chronic Diseases.</title>
        <authorList>
            <person name="Tisza M.J."/>
            <person name="Buck C.B."/>
        </authorList>
    </citation>
    <scope>NUCLEOTIDE SEQUENCE</scope>
    <source>
        <strain evidence="2">Ctqv63</strain>
    </source>
</reference>
<dbReference type="EMBL" id="BK032665">
    <property type="protein sequence ID" value="DAF53841.1"/>
    <property type="molecule type" value="Genomic_DNA"/>
</dbReference>
<dbReference type="GO" id="GO:0003677">
    <property type="term" value="F:DNA binding"/>
    <property type="evidence" value="ECO:0007669"/>
    <property type="project" value="InterPro"/>
</dbReference>
<evidence type="ECO:0000313" key="2">
    <source>
        <dbReference type="EMBL" id="DAF53841.1"/>
    </source>
</evidence>
<name>A0A8S5SS68_9CAUD</name>
<feature type="domain" description="HTH cro/C1-type" evidence="1">
    <location>
        <begin position="4"/>
        <end position="56"/>
    </location>
</feature>
<dbReference type="CDD" id="cd00093">
    <property type="entry name" value="HTH_XRE"/>
    <property type="match status" value="1"/>
</dbReference>
<protein>
    <submittedName>
        <fullName evidence="2">Helix-turn-helix XRE-family like protein</fullName>
    </submittedName>
</protein>